<dbReference type="VEuPathDB" id="FungiDB:RO3G_10316"/>
<dbReference type="RefSeq" id="XP_067521002.1">
    <property type="nucleotide sequence ID" value="XM_067664901.1"/>
</dbReference>
<dbReference type="GeneID" id="93617282"/>
<sequence length="78" mass="9101">MTLGKVLVDMHYLYKCYGFVENARTNILNFDAVKFIIELRIKIRGQTASSAYRFATPEFFYRHSHVVESLFFSLSNPS</sequence>
<keyword evidence="2" id="KW-1185">Reference proteome</keyword>
<dbReference type="AlphaFoldDB" id="I1CAX6"/>
<organism evidence="1 2">
    <name type="scientific">Rhizopus delemar (strain RA 99-880 / ATCC MYA-4621 / FGSC 9543 / NRRL 43880)</name>
    <name type="common">Mucormycosis agent</name>
    <name type="synonym">Rhizopus arrhizus var. delemar</name>
    <dbReference type="NCBI Taxonomy" id="246409"/>
    <lineage>
        <taxon>Eukaryota</taxon>
        <taxon>Fungi</taxon>
        <taxon>Fungi incertae sedis</taxon>
        <taxon>Mucoromycota</taxon>
        <taxon>Mucoromycotina</taxon>
        <taxon>Mucoromycetes</taxon>
        <taxon>Mucorales</taxon>
        <taxon>Mucorineae</taxon>
        <taxon>Rhizopodaceae</taxon>
        <taxon>Rhizopus</taxon>
    </lineage>
</organism>
<dbReference type="EMBL" id="CH476739">
    <property type="protein sequence ID" value="EIE85606.1"/>
    <property type="molecule type" value="Genomic_DNA"/>
</dbReference>
<protein>
    <submittedName>
        <fullName evidence="1">Uncharacterized protein</fullName>
    </submittedName>
</protein>
<gene>
    <name evidence="1" type="ORF">RO3G_10316</name>
</gene>
<accession>I1CAX6</accession>
<reference evidence="1 2" key="1">
    <citation type="journal article" date="2009" name="PLoS Genet.">
        <title>Genomic analysis of the basal lineage fungus Rhizopus oryzae reveals a whole-genome duplication.</title>
        <authorList>
            <person name="Ma L.-J."/>
            <person name="Ibrahim A.S."/>
            <person name="Skory C."/>
            <person name="Grabherr M.G."/>
            <person name="Burger G."/>
            <person name="Butler M."/>
            <person name="Elias M."/>
            <person name="Idnurm A."/>
            <person name="Lang B.F."/>
            <person name="Sone T."/>
            <person name="Abe A."/>
            <person name="Calvo S.E."/>
            <person name="Corrochano L.M."/>
            <person name="Engels R."/>
            <person name="Fu J."/>
            <person name="Hansberg W."/>
            <person name="Kim J.-M."/>
            <person name="Kodira C.D."/>
            <person name="Koehrsen M.J."/>
            <person name="Liu B."/>
            <person name="Miranda-Saavedra D."/>
            <person name="O'Leary S."/>
            <person name="Ortiz-Castellanos L."/>
            <person name="Poulter R."/>
            <person name="Rodriguez-Romero J."/>
            <person name="Ruiz-Herrera J."/>
            <person name="Shen Y.-Q."/>
            <person name="Zeng Q."/>
            <person name="Galagan J."/>
            <person name="Birren B.W."/>
            <person name="Cuomo C.A."/>
            <person name="Wickes B.L."/>
        </authorList>
    </citation>
    <scope>NUCLEOTIDE SEQUENCE [LARGE SCALE GENOMIC DNA]</scope>
    <source>
        <strain evidence="2">RA 99-880 / ATCC MYA-4621 / FGSC 9543 / NRRL 43880</strain>
    </source>
</reference>
<name>I1CAX6_RHIO9</name>
<dbReference type="Proteomes" id="UP000009138">
    <property type="component" value="Unassembled WGS sequence"/>
</dbReference>
<evidence type="ECO:0000313" key="1">
    <source>
        <dbReference type="EMBL" id="EIE85606.1"/>
    </source>
</evidence>
<evidence type="ECO:0000313" key="2">
    <source>
        <dbReference type="Proteomes" id="UP000009138"/>
    </source>
</evidence>
<dbReference type="InParanoid" id="I1CAX6"/>
<proteinExistence type="predicted"/>